<feature type="non-terminal residue" evidence="2">
    <location>
        <position position="1"/>
    </location>
</feature>
<dbReference type="Proteomes" id="UP000681720">
    <property type="component" value="Unassembled WGS sequence"/>
</dbReference>
<dbReference type="InterPro" id="IPR029058">
    <property type="entry name" value="AB_hydrolase_fold"/>
</dbReference>
<dbReference type="AlphaFoldDB" id="A0A8S3KJF8"/>
<comment type="caution">
    <text evidence="2">The sequence shown here is derived from an EMBL/GenBank/DDBJ whole genome shotgun (WGS) entry which is preliminary data.</text>
</comment>
<proteinExistence type="predicted"/>
<dbReference type="SUPFAM" id="SSF53474">
    <property type="entry name" value="alpha/beta-Hydrolases"/>
    <property type="match status" value="1"/>
</dbReference>
<gene>
    <name evidence="2" type="ORF">GIL414_LOCUS87897</name>
</gene>
<evidence type="ECO:0000313" key="3">
    <source>
        <dbReference type="Proteomes" id="UP000681720"/>
    </source>
</evidence>
<sequence length="121" mass="13602">MKINCLVIEKCHERKCITGINDEDNAIIEGILHYPPHKFEAKNLPLFILIHGAASNDWLVLESNDCGSTGYGDQFVDQVRRQPLSRPGRDILAAVDRLVMDEIVVPNRLAVGDYSYGDFMT</sequence>
<dbReference type="Gene3D" id="3.40.50.1820">
    <property type="entry name" value="alpha/beta hydrolase"/>
    <property type="match status" value="1"/>
</dbReference>
<dbReference type="Pfam" id="PF00326">
    <property type="entry name" value="Peptidase_S9"/>
    <property type="match status" value="1"/>
</dbReference>
<reference evidence="2" key="1">
    <citation type="submission" date="2021-02" db="EMBL/GenBank/DDBJ databases">
        <authorList>
            <person name="Nowell W R."/>
        </authorList>
    </citation>
    <scope>NUCLEOTIDE SEQUENCE</scope>
</reference>
<evidence type="ECO:0000259" key="1">
    <source>
        <dbReference type="Pfam" id="PF00326"/>
    </source>
</evidence>
<feature type="domain" description="Peptidase S9 prolyl oligopeptidase catalytic" evidence="1">
    <location>
        <begin position="54"/>
        <end position="121"/>
    </location>
</feature>
<organism evidence="2 3">
    <name type="scientific">Rotaria magnacalcarata</name>
    <dbReference type="NCBI Taxonomy" id="392030"/>
    <lineage>
        <taxon>Eukaryota</taxon>
        <taxon>Metazoa</taxon>
        <taxon>Spiralia</taxon>
        <taxon>Gnathifera</taxon>
        <taxon>Rotifera</taxon>
        <taxon>Eurotatoria</taxon>
        <taxon>Bdelloidea</taxon>
        <taxon>Philodinida</taxon>
        <taxon>Philodinidae</taxon>
        <taxon>Rotaria</taxon>
    </lineage>
</organism>
<evidence type="ECO:0000313" key="2">
    <source>
        <dbReference type="EMBL" id="CAF5227944.1"/>
    </source>
</evidence>
<name>A0A8S3KJF8_9BILA</name>
<dbReference type="EMBL" id="CAJOBJ010382564">
    <property type="protein sequence ID" value="CAF5227944.1"/>
    <property type="molecule type" value="Genomic_DNA"/>
</dbReference>
<accession>A0A8S3KJF8</accession>
<dbReference type="InterPro" id="IPR001375">
    <property type="entry name" value="Peptidase_S9_cat"/>
</dbReference>
<dbReference type="GO" id="GO:0008236">
    <property type="term" value="F:serine-type peptidase activity"/>
    <property type="evidence" value="ECO:0007669"/>
    <property type="project" value="InterPro"/>
</dbReference>
<protein>
    <recommendedName>
        <fullName evidence="1">Peptidase S9 prolyl oligopeptidase catalytic domain-containing protein</fullName>
    </recommendedName>
</protein>
<dbReference type="GO" id="GO:0006508">
    <property type="term" value="P:proteolysis"/>
    <property type="evidence" value="ECO:0007669"/>
    <property type="project" value="InterPro"/>
</dbReference>